<dbReference type="HOGENOM" id="CLU_1320101_0_0_5"/>
<protein>
    <submittedName>
        <fullName evidence="6">Protocatechuate 3,4-dioxygenase beta chain</fullName>
        <ecNumber evidence="6">1.13.11.3</ecNumber>
    </submittedName>
</protein>
<dbReference type="InterPro" id="IPR000627">
    <property type="entry name" value="Intradiol_dOase_C"/>
</dbReference>
<evidence type="ECO:0000313" key="6">
    <source>
        <dbReference type="EMBL" id="CEO17617.1"/>
    </source>
</evidence>
<dbReference type="GO" id="GO:0008199">
    <property type="term" value="F:ferric iron binding"/>
    <property type="evidence" value="ECO:0007669"/>
    <property type="project" value="InterPro"/>
</dbReference>
<dbReference type="PANTHER" id="PTHR33711">
    <property type="entry name" value="DIOXYGENASE, PUTATIVE (AFU_ORTHOLOGUE AFUA_2G02910)-RELATED"/>
    <property type="match status" value="1"/>
</dbReference>
<evidence type="ECO:0000256" key="4">
    <source>
        <dbReference type="SAM" id="SignalP"/>
    </source>
</evidence>
<feature type="domain" description="Intradiol ring-cleavage dioxygenases" evidence="5">
    <location>
        <begin position="60"/>
        <end position="139"/>
    </location>
</feature>
<dbReference type="InterPro" id="IPR015889">
    <property type="entry name" value="Intradiol_dOase_core"/>
</dbReference>
<feature type="chain" id="PRO_5002118162" evidence="4">
    <location>
        <begin position="19"/>
        <end position="208"/>
    </location>
</feature>
<accession>A0A0B7J0B1</accession>
<dbReference type="RefSeq" id="WP_008579775.1">
    <property type="nucleotide sequence ID" value="NZ_LN794217.1"/>
</dbReference>
<dbReference type="GO" id="GO:0018578">
    <property type="term" value="F:protocatechuate 3,4-dioxygenase activity"/>
    <property type="evidence" value="ECO:0007669"/>
    <property type="project" value="UniProtKB-EC"/>
</dbReference>
<evidence type="ECO:0000256" key="3">
    <source>
        <dbReference type="ARBA" id="ARBA00023002"/>
    </source>
</evidence>
<keyword evidence="3 6" id="KW-0560">Oxidoreductase</keyword>
<dbReference type="SUPFAM" id="SSF49482">
    <property type="entry name" value="Aromatic compound dioxygenase"/>
    <property type="match status" value="1"/>
</dbReference>
<evidence type="ECO:0000256" key="1">
    <source>
        <dbReference type="ARBA" id="ARBA00007825"/>
    </source>
</evidence>
<keyword evidence="7" id="KW-1185">Reference proteome</keyword>
<dbReference type="AlphaFoldDB" id="A0A0B7J0B1"/>
<dbReference type="PANTHER" id="PTHR33711:SF10">
    <property type="entry name" value="INTRADIOL RING-CLEAVAGE DIOXYGENASES DOMAIN-CONTAINING PROTEIN"/>
    <property type="match status" value="1"/>
</dbReference>
<gene>
    <name evidence="6" type="primary">pcaH</name>
    <name evidence="6" type="ORF">RMONA_06290</name>
</gene>
<evidence type="ECO:0000259" key="5">
    <source>
        <dbReference type="Pfam" id="PF00775"/>
    </source>
</evidence>
<reference evidence="7" key="2">
    <citation type="submission" date="2015-01" db="EMBL/GenBank/DDBJ databases">
        <authorList>
            <person name="Felsheim R."/>
        </authorList>
    </citation>
    <scope>NUCLEOTIDE SEQUENCE [LARGE SCALE GENOMIC DNA]</scope>
    <source>
        <strain evidence="7">IrR/Munich</strain>
    </source>
</reference>
<dbReference type="EMBL" id="LN794217">
    <property type="protein sequence ID" value="CEO17617.1"/>
    <property type="molecule type" value="Genomic_DNA"/>
</dbReference>
<proteinExistence type="inferred from homology"/>
<reference evidence="6 7" key="1">
    <citation type="submission" date="2015-01" db="EMBL/GenBank/DDBJ databases">
        <title>Draft genome sequence of Rickettsia monacensis strain IrR/Munich.</title>
        <authorList>
            <person name="Felsheim R.F."/>
            <person name="Johnson S.L."/>
            <person name="Kurtti T.J."/>
            <person name="Munderloh U.G."/>
        </authorList>
    </citation>
    <scope>NUCLEOTIDE SEQUENCE [LARGE SCALE GENOMIC DNA]</scope>
    <source>
        <strain evidence="6 7">IrR/Munich</strain>
    </source>
</reference>
<sequence length="208" mass="24059">MKKFIFCFLCLWTLNIFAASKTYPNKLNRCKITRNIFNDYEPKVFETTNNLLRKTGRLSKFYGERILIKGKILDQNCVPVADAKVYLWQAGSGGKYPYEPLKTRVDKRRFTSKSDSSFTGSGIATTNNKGEYYFISMLPYKSSRYLRSANIRIEHPSLTTLETRLDLSDKNMCDNECGEVNPILIEPQENMPSYCFDLVLQGTTLKRY</sequence>
<dbReference type="Proteomes" id="UP000018149">
    <property type="component" value="Chromosome I"/>
</dbReference>
<organism evidence="6 7">
    <name type="scientific">Rickettsia monacensis</name>
    <dbReference type="NCBI Taxonomy" id="109232"/>
    <lineage>
        <taxon>Bacteria</taxon>
        <taxon>Pseudomonadati</taxon>
        <taxon>Pseudomonadota</taxon>
        <taxon>Alphaproteobacteria</taxon>
        <taxon>Rickettsiales</taxon>
        <taxon>Rickettsiaceae</taxon>
        <taxon>Rickettsieae</taxon>
        <taxon>Rickettsia</taxon>
        <taxon>spotted fever group</taxon>
    </lineage>
</organism>
<feature type="signal peptide" evidence="4">
    <location>
        <begin position="1"/>
        <end position="18"/>
    </location>
</feature>
<dbReference type="InterPro" id="IPR050770">
    <property type="entry name" value="Intradiol_RC_Dioxygenase"/>
</dbReference>
<name>A0A0B7J0B1_9RICK</name>
<dbReference type="KEGG" id="rmc:RMONA_06290"/>
<comment type="similarity">
    <text evidence="1">Belongs to the intradiol ring-cleavage dioxygenase family.</text>
</comment>
<dbReference type="Pfam" id="PF00775">
    <property type="entry name" value="Dioxygenase_C"/>
    <property type="match status" value="1"/>
</dbReference>
<keyword evidence="2 6" id="KW-0223">Dioxygenase</keyword>
<dbReference type="Gene3D" id="2.60.130.10">
    <property type="entry name" value="Aromatic compound dioxygenase"/>
    <property type="match status" value="1"/>
</dbReference>
<dbReference type="EC" id="1.13.11.3" evidence="6"/>
<evidence type="ECO:0000313" key="7">
    <source>
        <dbReference type="Proteomes" id="UP000018149"/>
    </source>
</evidence>
<evidence type="ECO:0000256" key="2">
    <source>
        <dbReference type="ARBA" id="ARBA00022964"/>
    </source>
</evidence>
<dbReference type="STRING" id="109232.RMONA_06290"/>
<keyword evidence="4" id="KW-0732">Signal</keyword>